<name>A0AAV3RMG0_LITER</name>
<evidence type="ECO:0000313" key="3">
    <source>
        <dbReference type="Proteomes" id="UP001454036"/>
    </source>
</evidence>
<reference evidence="2 3" key="1">
    <citation type="submission" date="2024-01" db="EMBL/GenBank/DDBJ databases">
        <title>The complete chloroplast genome sequence of Lithospermum erythrorhizon: insights into the phylogenetic relationship among Boraginaceae species and the maternal lineages of purple gromwells.</title>
        <authorList>
            <person name="Okada T."/>
            <person name="Watanabe K."/>
        </authorList>
    </citation>
    <scope>NUCLEOTIDE SEQUENCE [LARGE SCALE GENOMIC DNA]</scope>
</reference>
<dbReference type="EMBL" id="BAABME010027932">
    <property type="protein sequence ID" value="GAA0176323.1"/>
    <property type="molecule type" value="Genomic_DNA"/>
</dbReference>
<protein>
    <submittedName>
        <fullName evidence="2">Uncharacterized protein</fullName>
    </submittedName>
</protein>
<feature type="compositionally biased region" description="Polar residues" evidence="1">
    <location>
        <begin position="1"/>
        <end position="14"/>
    </location>
</feature>
<evidence type="ECO:0000256" key="1">
    <source>
        <dbReference type="SAM" id="MobiDB-lite"/>
    </source>
</evidence>
<proteinExistence type="predicted"/>
<gene>
    <name evidence="2" type="ORF">LIER_42061</name>
</gene>
<comment type="caution">
    <text evidence="2">The sequence shown here is derived from an EMBL/GenBank/DDBJ whole genome shotgun (WGS) entry which is preliminary data.</text>
</comment>
<dbReference type="Proteomes" id="UP001454036">
    <property type="component" value="Unassembled WGS sequence"/>
</dbReference>
<evidence type="ECO:0000313" key="2">
    <source>
        <dbReference type="EMBL" id="GAA0176323.1"/>
    </source>
</evidence>
<accession>A0AAV3RMG0</accession>
<feature type="region of interest" description="Disordered" evidence="1">
    <location>
        <begin position="1"/>
        <end position="30"/>
    </location>
</feature>
<sequence>MIFGSSCASSTTPFGSKAKKRRMNRGKSFNQVPGGIEWPDVVDIKILDLLVMAHNENGDFSGLNSSCAAYWQHLVHHLNDYIKSHFPEVPEKTISDVQGRCKALRTSYRVKFFSVSLAM</sequence>
<keyword evidence="3" id="KW-1185">Reference proteome</keyword>
<dbReference type="AlphaFoldDB" id="A0AAV3RMG0"/>
<organism evidence="2 3">
    <name type="scientific">Lithospermum erythrorhizon</name>
    <name type="common">Purple gromwell</name>
    <name type="synonym">Lithospermum officinale var. erythrorhizon</name>
    <dbReference type="NCBI Taxonomy" id="34254"/>
    <lineage>
        <taxon>Eukaryota</taxon>
        <taxon>Viridiplantae</taxon>
        <taxon>Streptophyta</taxon>
        <taxon>Embryophyta</taxon>
        <taxon>Tracheophyta</taxon>
        <taxon>Spermatophyta</taxon>
        <taxon>Magnoliopsida</taxon>
        <taxon>eudicotyledons</taxon>
        <taxon>Gunneridae</taxon>
        <taxon>Pentapetalae</taxon>
        <taxon>asterids</taxon>
        <taxon>lamiids</taxon>
        <taxon>Boraginales</taxon>
        <taxon>Boraginaceae</taxon>
        <taxon>Boraginoideae</taxon>
        <taxon>Lithospermeae</taxon>
        <taxon>Lithospermum</taxon>
    </lineage>
</organism>